<organism evidence="8 9">
    <name type="scientific">Kandleria vitulina DSM 20405</name>
    <dbReference type="NCBI Taxonomy" id="1410657"/>
    <lineage>
        <taxon>Bacteria</taxon>
        <taxon>Bacillati</taxon>
        <taxon>Bacillota</taxon>
        <taxon>Erysipelotrichia</taxon>
        <taxon>Erysipelotrichales</taxon>
        <taxon>Coprobacillaceae</taxon>
        <taxon>Kandleria</taxon>
    </lineage>
</organism>
<feature type="active site" description="Charge relay system" evidence="6">
    <location>
        <position position="67"/>
    </location>
</feature>
<dbReference type="PATRIC" id="fig|1410657.5.peg.450"/>
<evidence type="ECO:0000256" key="5">
    <source>
        <dbReference type="PIRNR" id="PIRNR006113"/>
    </source>
</evidence>
<evidence type="ECO:0000313" key="9">
    <source>
        <dbReference type="Proteomes" id="UP000051841"/>
    </source>
</evidence>
<keyword evidence="5 7" id="KW-0862">Zinc</keyword>
<keyword evidence="5 7" id="KW-0479">Metal-binding</keyword>
<dbReference type="UniPathway" id="UPA00391"/>
<dbReference type="Gene3D" id="3.30.479.10">
    <property type="entry name" value="6-pyruvoyl tetrahydropterin synthase/QueD"/>
    <property type="match status" value="1"/>
</dbReference>
<keyword evidence="5" id="KW-0671">Queuosine biosynthesis</keyword>
<comment type="pathway">
    <text evidence="1 5">Purine metabolism; 7-cyano-7-deazaguanine biosynthesis.</text>
</comment>
<evidence type="ECO:0000256" key="3">
    <source>
        <dbReference type="ARBA" id="ARBA00018141"/>
    </source>
</evidence>
<dbReference type="InterPro" id="IPR038418">
    <property type="entry name" value="6-PTP_synth/QueD_sf"/>
</dbReference>
<feature type="active site" description="Proton acceptor" evidence="6">
    <location>
        <position position="23"/>
    </location>
</feature>
<feature type="binding site" evidence="7">
    <location>
        <position position="27"/>
    </location>
    <ligand>
        <name>Zn(2+)</name>
        <dbReference type="ChEBI" id="CHEBI:29105"/>
    </ligand>
</feature>
<feature type="binding site" evidence="7">
    <location>
        <position position="14"/>
    </location>
    <ligand>
        <name>Zn(2+)</name>
        <dbReference type="ChEBI" id="CHEBI:29105"/>
    </ligand>
</feature>
<dbReference type="GO" id="GO:0046872">
    <property type="term" value="F:metal ion binding"/>
    <property type="evidence" value="ECO:0007669"/>
    <property type="project" value="UniProtKB-KW"/>
</dbReference>
<comment type="catalytic activity">
    <reaction evidence="4 5">
        <text>7,8-dihydroneopterin 3'-triphosphate + H2O = 6-carboxy-5,6,7,8-tetrahydropterin + triphosphate + acetaldehyde + 2 H(+)</text>
        <dbReference type="Rhea" id="RHEA:27966"/>
        <dbReference type="ChEBI" id="CHEBI:15343"/>
        <dbReference type="ChEBI" id="CHEBI:15377"/>
        <dbReference type="ChEBI" id="CHEBI:15378"/>
        <dbReference type="ChEBI" id="CHEBI:18036"/>
        <dbReference type="ChEBI" id="CHEBI:58462"/>
        <dbReference type="ChEBI" id="CHEBI:61032"/>
        <dbReference type="EC" id="4.1.2.50"/>
    </reaction>
</comment>
<dbReference type="PANTHER" id="PTHR12589">
    <property type="entry name" value="PYRUVOYL TETRAHYDROBIOPTERIN SYNTHASE"/>
    <property type="match status" value="1"/>
</dbReference>
<comment type="similarity">
    <text evidence="2 5">Belongs to the PTPS family. QueD subfamily.</text>
</comment>
<evidence type="ECO:0000313" key="8">
    <source>
        <dbReference type="EMBL" id="KRN50073.1"/>
    </source>
</evidence>
<dbReference type="SUPFAM" id="SSF55620">
    <property type="entry name" value="Tetrahydrobiopterin biosynthesis enzymes-like"/>
    <property type="match status" value="1"/>
</dbReference>
<dbReference type="PIRSF" id="PIRSF006113">
    <property type="entry name" value="PTP_synth"/>
    <property type="match status" value="1"/>
</dbReference>
<evidence type="ECO:0000256" key="6">
    <source>
        <dbReference type="PIRSR" id="PIRSR006113-1"/>
    </source>
</evidence>
<dbReference type="Proteomes" id="UP000051841">
    <property type="component" value="Unassembled WGS sequence"/>
</dbReference>
<dbReference type="PANTHER" id="PTHR12589:SF8">
    <property type="entry name" value="6-CARBOXY-5,6,7,8-TETRAHYDROPTERIN SYNTHASE"/>
    <property type="match status" value="1"/>
</dbReference>
<protein>
    <recommendedName>
        <fullName evidence="3 5">6-carboxy-5,6,7,8-tetrahydropterin synthase</fullName>
        <ecNumber evidence="5">4.-.-.-</ecNumber>
    </recommendedName>
</protein>
<keyword evidence="5" id="KW-0456">Lyase</keyword>
<dbReference type="InterPro" id="IPR007115">
    <property type="entry name" value="6-PTP_synth/QueD"/>
</dbReference>
<dbReference type="GO" id="GO:0008616">
    <property type="term" value="P:tRNA queuosine(34) biosynthetic process"/>
    <property type="evidence" value="ECO:0007669"/>
    <property type="project" value="UniProtKB-KW"/>
</dbReference>
<reference evidence="8 9" key="1">
    <citation type="journal article" date="2015" name="Genome Announc.">
        <title>Expanding the biotechnology potential of lactobacilli through comparative genomics of 213 strains and associated genera.</title>
        <authorList>
            <person name="Sun Z."/>
            <person name="Harris H.M."/>
            <person name="McCann A."/>
            <person name="Guo C."/>
            <person name="Argimon S."/>
            <person name="Zhang W."/>
            <person name="Yang X."/>
            <person name="Jeffery I.B."/>
            <person name="Cooney J.C."/>
            <person name="Kagawa T.F."/>
            <person name="Liu W."/>
            <person name="Song Y."/>
            <person name="Salvetti E."/>
            <person name="Wrobel A."/>
            <person name="Rasinkangas P."/>
            <person name="Parkhill J."/>
            <person name="Rea M.C."/>
            <person name="O'Sullivan O."/>
            <person name="Ritari J."/>
            <person name="Douillard F.P."/>
            <person name="Paul Ross R."/>
            <person name="Yang R."/>
            <person name="Briner A.E."/>
            <person name="Felis G.E."/>
            <person name="de Vos W.M."/>
            <person name="Barrangou R."/>
            <person name="Klaenhammer T.R."/>
            <person name="Caufield P.W."/>
            <person name="Cui Y."/>
            <person name="Zhang H."/>
            <person name="O'Toole P.W."/>
        </authorList>
    </citation>
    <scope>NUCLEOTIDE SEQUENCE [LARGE SCALE GENOMIC DNA]</scope>
    <source>
        <strain evidence="8 9">DSM 20405</strain>
    </source>
</reference>
<comment type="cofactor">
    <cofactor evidence="5 7">
        <name>Zn(2+)</name>
        <dbReference type="ChEBI" id="CHEBI:29105"/>
    </cofactor>
    <text evidence="5 7">Binds 1 zinc ion per subunit.</text>
</comment>
<gene>
    <name evidence="8" type="ORF">IV49_GL000422</name>
</gene>
<evidence type="ECO:0000256" key="4">
    <source>
        <dbReference type="ARBA" id="ARBA00048807"/>
    </source>
</evidence>
<dbReference type="RefSeq" id="WP_031589379.1">
    <property type="nucleotide sequence ID" value="NZ_JNKN01000018.1"/>
</dbReference>
<dbReference type="EC" id="4.-.-.-" evidence="5"/>
<sequence>MYRVSTQASFDAAHFLKDYPGKCHNLHGHRWKVVIEVSSPELDEGSMVIDFTDIKKELKKMADHFDHCLIIEEGSLKKETYEALVSEDFRIVTVNFRPTAECFAKYFFDQLSSSFPVNKVQVYETPNNVATYEV</sequence>
<evidence type="ECO:0000256" key="7">
    <source>
        <dbReference type="PIRSR" id="PIRSR006113-2"/>
    </source>
</evidence>
<name>A0A0R2HAJ7_9FIRM</name>
<evidence type="ECO:0000256" key="2">
    <source>
        <dbReference type="ARBA" id="ARBA00008900"/>
    </source>
</evidence>
<dbReference type="AlphaFoldDB" id="A0A0R2HAJ7"/>
<feature type="active site" description="Charge relay system" evidence="6">
    <location>
        <position position="124"/>
    </location>
</feature>
<keyword evidence="9" id="KW-1185">Reference proteome</keyword>
<evidence type="ECO:0000256" key="1">
    <source>
        <dbReference type="ARBA" id="ARBA00005061"/>
    </source>
</evidence>
<accession>A0A0R2HAJ7</accession>
<comment type="caution">
    <text evidence="8">The sequence shown here is derived from an EMBL/GenBank/DDBJ whole genome shotgun (WGS) entry which is preliminary data.</text>
</comment>
<dbReference type="Pfam" id="PF01242">
    <property type="entry name" value="PTPS"/>
    <property type="match status" value="1"/>
</dbReference>
<dbReference type="GO" id="GO:0070497">
    <property type="term" value="F:6-carboxytetrahydropterin synthase activity"/>
    <property type="evidence" value="ECO:0007669"/>
    <property type="project" value="UniProtKB-EC"/>
</dbReference>
<dbReference type="EMBL" id="JQBL01000014">
    <property type="protein sequence ID" value="KRN50073.1"/>
    <property type="molecule type" value="Genomic_DNA"/>
</dbReference>
<feature type="binding site" evidence="7">
    <location>
        <position position="29"/>
    </location>
    <ligand>
        <name>Zn(2+)</name>
        <dbReference type="ChEBI" id="CHEBI:29105"/>
    </ligand>
</feature>
<proteinExistence type="inferred from homology"/>
<dbReference type="NCBIfam" id="TIGR03367">
    <property type="entry name" value="queuosine_QueD"/>
    <property type="match status" value="1"/>
</dbReference>